<sequence length="188" mass="20671">MEYLLKSIPTFEHRKKTQEEEEGVERDEYGLELNRPPSTEAKNPKAKPSTALKFGSSAVSKPLPPASLHGLSQQQLQSDQADPLLRPRIVLLHDLILDHPNSELELFLSQSANDHPDPQEFSRIINGYLNGYTAFHQACDAGDLKKVQMLCGAGVDRGLKDETDGLTGIELAQEAGRTEVVGFLASLP</sequence>
<accession>A0ABY7CYS0</accession>
<keyword evidence="5" id="KW-1185">Reference proteome</keyword>
<dbReference type="Gene3D" id="1.25.40.20">
    <property type="entry name" value="Ankyrin repeat-containing domain"/>
    <property type="match status" value="1"/>
</dbReference>
<evidence type="ECO:0000313" key="5">
    <source>
        <dbReference type="Proteomes" id="UP001164743"/>
    </source>
</evidence>
<dbReference type="PROSITE" id="PS50297">
    <property type="entry name" value="ANK_REP_REGION"/>
    <property type="match status" value="1"/>
</dbReference>
<dbReference type="EMBL" id="CP110432">
    <property type="protein sequence ID" value="WAQ90048.1"/>
    <property type="molecule type" value="Genomic_DNA"/>
</dbReference>
<dbReference type="InterPro" id="IPR036770">
    <property type="entry name" value="Ankyrin_rpt-contain_sf"/>
</dbReference>
<feature type="repeat" description="ANK" evidence="1">
    <location>
        <begin position="130"/>
        <end position="162"/>
    </location>
</feature>
<name>A0ABY7CYS0_9BASI</name>
<keyword evidence="1" id="KW-0040">ANK repeat</keyword>
<dbReference type="SUPFAM" id="SSF48403">
    <property type="entry name" value="Ankyrin repeat"/>
    <property type="match status" value="1"/>
</dbReference>
<evidence type="ECO:0000313" key="4">
    <source>
        <dbReference type="EMBL" id="WAQ90093.1"/>
    </source>
</evidence>
<dbReference type="EMBL" id="CP110432">
    <property type="protein sequence ID" value="WAQ90093.1"/>
    <property type="molecule type" value="Genomic_DNA"/>
</dbReference>
<reference evidence="3" key="1">
    <citation type="submission" date="2022-10" db="EMBL/GenBank/DDBJ databases">
        <title>Puccinia triticina Genome sequencing and assembly.</title>
        <authorList>
            <person name="Li C."/>
        </authorList>
    </citation>
    <scope>NUCLEOTIDE SEQUENCE</scope>
    <source>
        <strain evidence="3">Pt15</strain>
    </source>
</reference>
<protein>
    <submittedName>
        <fullName evidence="3">Uncharacterized protein</fullName>
    </submittedName>
</protein>
<dbReference type="RefSeq" id="XP_053025603.1">
    <property type="nucleotide sequence ID" value="XM_053161938.1"/>
</dbReference>
<evidence type="ECO:0000313" key="3">
    <source>
        <dbReference type="EMBL" id="WAQ90048.1"/>
    </source>
</evidence>
<gene>
    <name evidence="3" type="ORF">PtA15_12A33</name>
    <name evidence="4" type="ORF">PtA15_12A78</name>
</gene>
<dbReference type="InterPro" id="IPR002110">
    <property type="entry name" value="Ankyrin_rpt"/>
</dbReference>
<proteinExistence type="predicted"/>
<evidence type="ECO:0000256" key="2">
    <source>
        <dbReference type="SAM" id="MobiDB-lite"/>
    </source>
</evidence>
<dbReference type="GeneID" id="77802822"/>
<feature type="region of interest" description="Disordered" evidence="2">
    <location>
        <begin position="1"/>
        <end position="75"/>
    </location>
</feature>
<organism evidence="3 5">
    <name type="scientific">Puccinia triticina</name>
    <dbReference type="NCBI Taxonomy" id="208348"/>
    <lineage>
        <taxon>Eukaryota</taxon>
        <taxon>Fungi</taxon>
        <taxon>Dikarya</taxon>
        <taxon>Basidiomycota</taxon>
        <taxon>Pucciniomycotina</taxon>
        <taxon>Pucciniomycetes</taxon>
        <taxon>Pucciniales</taxon>
        <taxon>Pucciniaceae</taxon>
        <taxon>Puccinia</taxon>
    </lineage>
</organism>
<dbReference type="PROSITE" id="PS50088">
    <property type="entry name" value="ANK_REPEAT"/>
    <property type="match status" value="1"/>
</dbReference>
<dbReference type="Proteomes" id="UP001164743">
    <property type="component" value="Chromosome 12A"/>
</dbReference>
<evidence type="ECO:0000256" key="1">
    <source>
        <dbReference type="PROSITE-ProRule" id="PRU00023"/>
    </source>
</evidence>